<feature type="compositionally biased region" description="Polar residues" evidence="1">
    <location>
        <begin position="43"/>
        <end position="52"/>
    </location>
</feature>
<evidence type="ECO:0000313" key="3">
    <source>
        <dbReference type="Proteomes" id="UP000024635"/>
    </source>
</evidence>
<feature type="region of interest" description="Disordered" evidence="1">
    <location>
        <begin position="43"/>
        <end position="72"/>
    </location>
</feature>
<name>A0A016VCW6_9BILA</name>
<comment type="caution">
    <text evidence="2">The sequence shown here is derived from an EMBL/GenBank/DDBJ whole genome shotgun (WGS) entry which is preliminary data.</text>
</comment>
<evidence type="ECO:0000256" key="1">
    <source>
        <dbReference type="SAM" id="MobiDB-lite"/>
    </source>
</evidence>
<dbReference type="Proteomes" id="UP000024635">
    <property type="component" value="Unassembled WGS sequence"/>
</dbReference>
<sequence length="72" mass="8107">MEYSRILNTAKRQSAQHFPEDVRRVWRVIPGEGVADLRDWSLSTTDQSQSSAPLPFPGKHTPILGAPRLHLS</sequence>
<accession>A0A016VCW6</accession>
<protein>
    <submittedName>
        <fullName evidence="2">Uncharacterized protein</fullName>
    </submittedName>
</protein>
<gene>
    <name evidence="2" type="primary">Acey_s0011.g1237</name>
    <name evidence="2" type="ORF">Y032_0011g1237</name>
</gene>
<reference evidence="3" key="1">
    <citation type="journal article" date="2015" name="Nat. Genet.">
        <title>The genome and transcriptome of the zoonotic hookworm Ancylostoma ceylanicum identify infection-specific gene families.</title>
        <authorList>
            <person name="Schwarz E.M."/>
            <person name="Hu Y."/>
            <person name="Antoshechkin I."/>
            <person name="Miller M.M."/>
            <person name="Sternberg P.W."/>
            <person name="Aroian R.V."/>
        </authorList>
    </citation>
    <scope>NUCLEOTIDE SEQUENCE</scope>
    <source>
        <strain evidence="3">HY135</strain>
    </source>
</reference>
<dbReference type="EMBL" id="JARK01001347">
    <property type="protein sequence ID" value="EYC25499.1"/>
    <property type="molecule type" value="Genomic_DNA"/>
</dbReference>
<proteinExistence type="predicted"/>
<dbReference type="AlphaFoldDB" id="A0A016VCW6"/>
<keyword evidence="3" id="KW-1185">Reference proteome</keyword>
<organism evidence="2 3">
    <name type="scientific">Ancylostoma ceylanicum</name>
    <dbReference type="NCBI Taxonomy" id="53326"/>
    <lineage>
        <taxon>Eukaryota</taxon>
        <taxon>Metazoa</taxon>
        <taxon>Ecdysozoa</taxon>
        <taxon>Nematoda</taxon>
        <taxon>Chromadorea</taxon>
        <taxon>Rhabditida</taxon>
        <taxon>Rhabditina</taxon>
        <taxon>Rhabditomorpha</taxon>
        <taxon>Strongyloidea</taxon>
        <taxon>Ancylostomatidae</taxon>
        <taxon>Ancylostomatinae</taxon>
        <taxon>Ancylostoma</taxon>
    </lineage>
</organism>
<evidence type="ECO:0000313" key="2">
    <source>
        <dbReference type="EMBL" id="EYC25499.1"/>
    </source>
</evidence>